<dbReference type="EMBL" id="JADBEL010000009">
    <property type="protein sequence ID" value="MBE1554848.1"/>
    <property type="molecule type" value="Genomic_DNA"/>
</dbReference>
<reference evidence="1" key="1">
    <citation type="submission" date="2020-10" db="EMBL/GenBank/DDBJ databases">
        <title>Genomic Encyclopedia of Type Strains, Phase IV (KMG-IV): sequencing the most valuable type-strain genomes for metagenomic binning, comparative biology and taxonomic classification.</title>
        <authorList>
            <person name="Goeker M."/>
        </authorList>
    </citation>
    <scope>NUCLEOTIDE SEQUENCE</scope>
    <source>
        <strain evidence="1">DSM 13886</strain>
    </source>
</reference>
<dbReference type="AlphaFoldDB" id="A0A927MJ27"/>
<gene>
    <name evidence="1" type="ORF">H4683_001926</name>
</gene>
<organism evidence="1 2">
    <name type="scientific">Sporosarcina limicola</name>
    <dbReference type="NCBI Taxonomy" id="34101"/>
    <lineage>
        <taxon>Bacteria</taxon>
        <taxon>Bacillati</taxon>
        <taxon>Bacillota</taxon>
        <taxon>Bacilli</taxon>
        <taxon>Bacillales</taxon>
        <taxon>Caryophanaceae</taxon>
        <taxon>Sporosarcina</taxon>
    </lineage>
</organism>
<proteinExistence type="predicted"/>
<evidence type="ECO:0000313" key="1">
    <source>
        <dbReference type="EMBL" id="MBE1554848.1"/>
    </source>
</evidence>
<protein>
    <submittedName>
        <fullName evidence="1">Uncharacterized protein</fullName>
    </submittedName>
</protein>
<accession>A0A927MJ27</accession>
<sequence length="87" mass="10324">MNKNSLRGLFQEVSLERRELKNHLSSEAGYKLKDAVEKIVDMDVFKDDYLEVTMKLFFNEKEVQYENVILSLRDIINSEVIPEEIRE</sequence>
<dbReference type="Proteomes" id="UP000658225">
    <property type="component" value="Unassembled WGS sequence"/>
</dbReference>
<comment type="caution">
    <text evidence="1">The sequence shown here is derived from an EMBL/GenBank/DDBJ whole genome shotgun (WGS) entry which is preliminary data.</text>
</comment>
<evidence type="ECO:0000313" key="2">
    <source>
        <dbReference type="Proteomes" id="UP000658225"/>
    </source>
</evidence>
<keyword evidence="2" id="KW-1185">Reference proteome</keyword>
<name>A0A927MJ27_9BACL</name>